<evidence type="ECO:0000256" key="1">
    <source>
        <dbReference type="SAM" id="MobiDB-lite"/>
    </source>
</evidence>
<reference evidence="2" key="1">
    <citation type="submission" date="2018-11" db="EMBL/GenBank/DDBJ databases">
        <authorList>
            <person name="Alioto T."/>
            <person name="Alioto T."/>
        </authorList>
    </citation>
    <scope>NUCLEOTIDE SEQUENCE</scope>
</reference>
<dbReference type="AlphaFoldDB" id="A0A8B6CMU2"/>
<dbReference type="EMBL" id="UYJE01002029">
    <property type="protein sequence ID" value="VDI07268.1"/>
    <property type="molecule type" value="Genomic_DNA"/>
</dbReference>
<accession>A0A8B6CMU2</accession>
<evidence type="ECO:0000313" key="3">
    <source>
        <dbReference type="Proteomes" id="UP000596742"/>
    </source>
</evidence>
<protein>
    <submittedName>
        <fullName evidence="2">Uncharacterized protein</fullName>
    </submittedName>
</protein>
<feature type="region of interest" description="Disordered" evidence="1">
    <location>
        <begin position="92"/>
        <end position="117"/>
    </location>
</feature>
<evidence type="ECO:0000313" key="2">
    <source>
        <dbReference type="EMBL" id="VDI07268.1"/>
    </source>
</evidence>
<sequence length="140" mass="15262">MKHYLRTSRIEEGLSKGKAIASGVTYARWGRTECPTGVEMVYTSGQAGGNQYTHKGGGVNYLCLPNNPENGEPFSAATNQIFGAEYELASSQVPSGMKNQKTLHNKEEEKPATKAGHLSTKDISCQIIKITAAKNMYRMC</sequence>
<organism evidence="2 3">
    <name type="scientific">Mytilus galloprovincialis</name>
    <name type="common">Mediterranean mussel</name>
    <dbReference type="NCBI Taxonomy" id="29158"/>
    <lineage>
        <taxon>Eukaryota</taxon>
        <taxon>Metazoa</taxon>
        <taxon>Spiralia</taxon>
        <taxon>Lophotrochozoa</taxon>
        <taxon>Mollusca</taxon>
        <taxon>Bivalvia</taxon>
        <taxon>Autobranchia</taxon>
        <taxon>Pteriomorphia</taxon>
        <taxon>Mytilida</taxon>
        <taxon>Mytiloidea</taxon>
        <taxon>Mytilidae</taxon>
        <taxon>Mytilinae</taxon>
        <taxon>Mytilus</taxon>
    </lineage>
</organism>
<dbReference type="OrthoDB" id="6086925at2759"/>
<feature type="compositionally biased region" description="Polar residues" evidence="1">
    <location>
        <begin position="92"/>
        <end position="102"/>
    </location>
</feature>
<dbReference type="Proteomes" id="UP000596742">
    <property type="component" value="Unassembled WGS sequence"/>
</dbReference>
<gene>
    <name evidence="2" type="ORF">MGAL_10B031524</name>
</gene>
<proteinExistence type="predicted"/>
<name>A0A8B6CMU2_MYTGA</name>
<keyword evidence="3" id="KW-1185">Reference proteome</keyword>
<comment type="caution">
    <text evidence="2">The sequence shown here is derived from an EMBL/GenBank/DDBJ whole genome shotgun (WGS) entry which is preliminary data.</text>
</comment>